<feature type="transmembrane region" description="Helical" evidence="1">
    <location>
        <begin position="13"/>
        <end position="35"/>
    </location>
</feature>
<gene>
    <name evidence="2" type="ORF">ATJ97_1856</name>
</gene>
<reference evidence="2 3" key="1">
    <citation type="submission" date="2017-10" db="EMBL/GenBank/DDBJ databases">
        <title>Sequencing the genomes of 1000 actinobacteria strains.</title>
        <authorList>
            <person name="Klenk H.-P."/>
        </authorList>
    </citation>
    <scope>NUCLEOTIDE SEQUENCE [LARGE SCALE GENOMIC DNA]</scope>
    <source>
        <strain evidence="2 3">DSM 21838</strain>
    </source>
</reference>
<keyword evidence="1" id="KW-0812">Transmembrane</keyword>
<feature type="transmembrane region" description="Helical" evidence="1">
    <location>
        <begin position="80"/>
        <end position="102"/>
    </location>
</feature>
<feature type="transmembrane region" description="Helical" evidence="1">
    <location>
        <begin position="42"/>
        <end position="60"/>
    </location>
</feature>
<evidence type="ECO:0000256" key="1">
    <source>
        <dbReference type="SAM" id="Phobius"/>
    </source>
</evidence>
<feature type="transmembrane region" description="Helical" evidence="1">
    <location>
        <begin position="186"/>
        <end position="211"/>
    </location>
</feature>
<keyword evidence="3" id="KW-1185">Reference proteome</keyword>
<keyword evidence="1" id="KW-0472">Membrane</keyword>
<proteinExistence type="predicted"/>
<dbReference type="AlphaFoldDB" id="A0A2A9EKN3"/>
<name>A0A2A9EKN3_9MICO</name>
<feature type="transmembrane region" description="Helical" evidence="1">
    <location>
        <begin position="114"/>
        <end position="132"/>
    </location>
</feature>
<dbReference type="InterPro" id="IPR009781">
    <property type="entry name" value="DUF1345"/>
</dbReference>
<comment type="caution">
    <text evidence="2">The sequence shown here is derived from an EMBL/GenBank/DDBJ whole genome shotgun (WGS) entry which is preliminary data.</text>
</comment>
<accession>A0A2A9EKN3</accession>
<dbReference type="RefSeq" id="WP_098483474.1">
    <property type="nucleotide sequence ID" value="NZ_PDJI01000004.1"/>
</dbReference>
<dbReference type="OrthoDB" id="64737at2"/>
<evidence type="ECO:0000313" key="2">
    <source>
        <dbReference type="EMBL" id="PFG39353.1"/>
    </source>
</evidence>
<dbReference type="Pfam" id="PF07077">
    <property type="entry name" value="DUF1345"/>
    <property type="match status" value="1"/>
</dbReference>
<keyword evidence="1" id="KW-1133">Transmembrane helix</keyword>
<evidence type="ECO:0000313" key="3">
    <source>
        <dbReference type="Proteomes" id="UP000222106"/>
    </source>
</evidence>
<dbReference type="Proteomes" id="UP000222106">
    <property type="component" value="Unassembled WGS sequence"/>
</dbReference>
<sequence>MRTTERERLGPSAATRVVVAGGLGAAGGVVAGALAGWRVGPLAGWIVAAAVHTLWMWLTLAPLDGPATAAHAAREDAGRTVAHVVVLTAAVASLGAVALLLARGPGAGSASAQAAFSVLAVALSWAVVHTSYTTRYAHLYWAGGGRPVDFGDTEQPRYTDFAYLAFTVGMTFQVSDTQLRSGRMRAVVLTHALLSYLLGVVVIAATINLVAGLGG</sequence>
<dbReference type="EMBL" id="PDJI01000004">
    <property type="protein sequence ID" value="PFG39353.1"/>
    <property type="molecule type" value="Genomic_DNA"/>
</dbReference>
<protein>
    <submittedName>
        <fullName evidence="2">Putative membrane protein</fullName>
    </submittedName>
</protein>
<organism evidence="2 3">
    <name type="scientific">Georgenia soli</name>
    <dbReference type="NCBI Taxonomy" id="638953"/>
    <lineage>
        <taxon>Bacteria</taxon>
        <taxon>Bacillati</taxon>
        <taxon>Actinomycetota</taxon>
        <taxon>Actinomycetes</taxon>
        <taxon>Micrococcales</taxon>
        <taxon>Bogoriellaceae</taxon>
        <taxon>Georgenia</taxon>
    </lineage>
</organism>